<keyword evidence="2 3" id="KW-0040">ANK repeat</keyword>
<dbReference type="AlphaFoldDB" id="A0A934I0Q6"/>
<name>A0A934I0Q6_9CLOT</name>
<dbReference type="SUPFAM" id="SSF48403">
    <property type="entry name" value="Ankyrin repeat"/>
    <property type="match status" value="1"/>
</dbReference>
<evidence type="ECO:0000256" key="3">
    <source>
        <dbReference type="PROSITE-ProRule" id="PRU00023"/>
    </source>
</evidence>
<dbReference type="Pfam" id="PF12796">
    <property type="entry name" value="Ank_2"/>
    <property type="match status" value="1"/>
</dbReference>
<dbReference type="PANTHER" id="PTHR24126">
    <property type="entry name" value="ANKYRIN REPEAT, PH AND SEC7 DOMAIN CONTAINING PROTEIN SECG-RELATED"/>
    <property type="match status" value="1"/>
</dbReference>
<dbReference type="InterPro" id="IPR036770">
    <property type="entry name" value="Ankyrin_rpt-contain_sf"/>
</dbReference>
<reference evidence="5" key="1">
    <citation type="submission" date="2020-12" db="EMBL/GenBank/DDBJ databases">
        <title>Clostridium thailandense sp. nov., a novel acetogenic bacterium isolated from peat land soil in Thailand.</title>
        <authorList>
            <person name="Chaikitkaew S."/>
            <person name="Birkeland N.K."/>
        </authorList>
    </citation>
    <scope>NUCLEOTIDE SEQUENCE</scope>
    <source>
        <strain evidence="5">DSM 17425</strain>
    </source>
</reference>
<evidence type="ECO:0000256" key="1">
    <source>
        <dbReference type="ARBA" id="ARBA00022737"/>
    </source>
</evidence>
<evidence type="ECO:0000256" key="4">
    <source>
        <dbReference type="SAM" id="MobiDB-lite"/>
    </source>
</evidence>
<dbReference type="EMBL" id="JAEEGB010000048">
    <property type="protein sequence ID" value="MBI6875614.1"/>
    <property type="molecule type" value="Genomic_DNA"/>
</dbReference>
<dbReference type="PROSITE" id="PS50297">
    <property type="entry name" value="ANK_REP_REGION"/>
    <property type="match status" value="1"/>
</dbReference>
<organism evidence="5 6">
    <name type="scientific">Clostridium aciditolerans</name>
    <dbReference type="NCBI Taxonomy" id="339861"/>
    <lineage>
        <taxon>Bacteria</taxon>
        <taxon>Bacillati</taxon>
        <taxon>Bacillota</taxon>
        <taxon>Clostridia</taxon>
        <taxon>Eubacteriales</taxon>
        <taxon>Clostridiaceae</taxon>
        <taxon>Clostridium</taxon>
    </lineage>
</organism>
<proteinExistence type="predicted"/>
<evidence type="ECO:0000313" key="5">
    <source>
        <dbReference type="EMBL" id="MBI6875614.1"/>
    </source>
</evidence>
<gene>
    <name evidence="5" type="ORF">I6U51_23355</name>
</gene>
<dbReference type="Gene3D" id="1.25.40.20">
    <property type="entry name" value="Ankyrin repeat-containing domain"/>
    <property type="match status" value="1"/>
</dbReference>
<accession>A0A934I0Q6</accession>
<dbReference type="Proteomes" id="UP000622687">
    <property type="component" value="Unassembled WGS sequence"/>
</dbReference>
<evidence type="ECO:0000313" key="6">
    <source>
        <dbReference type="Proteomes" id="UP000622687"/>
    </source>
</evidence>
<feature type="repeat" description="ANK" evidence="3">
    <location>
        <begin position="217"/>
        <end position="249"/>
    </location>
</feature>
<feature type="compositionally biased region" description="Polar residues" evidence="4">
    <location>
        <begin position="309"/>
        <end position="337"/>
    </location>
</feature>
<evidence type="ECO:0000256" key="2">
    <source>
        <dbReference type="ARBA" id="ARBA00023043"/>
    </source>
</evidence>
<protein>
    <submittedName>
        <fullName evidence="5">Uncharacterized protein</fullName>
    </submittedName>
</protein>
<dbReference type="PROSITE" id="PS50088">
    <property type="entry name" value="ANK_REPEAT"/>
    <property type="match status" value="1"/>
</dbReference>
<dbReference type="InterPro" id="IPR002110">
    <property type="entry name" value="Ankyrin_rpt"/>
</dbReference>
<dbReference type="RefSeq" id="WP_211144958.1">
    <property type="nucleotide sequence ID" value="NZ_JAEEGB010000048.1"/>
</dbReference>
<keyword evidence="6" id="KW-1185">Reference proteome</keyword>
<keyword evidence="1" id="KW-0677">Repeat</keyword>
<feature type="region of interest" description="Disordered" evidence="4">
    <location>
        <begin position="305"/>
        <end position="338"/>
    </location>
</feature>
<comment type="caution">
    <text evidence="5">The sequence shown here is derived from an EMBL/GenBank/DDBJ whole genome shotgun (WGS) entry which is preliminary data.</text>
</comment>
<sequence>MKKVMIFFGAVLLIVASIGSGILLAKSKNDKQNKEGSINTYEGAKHSNIIQVDISEEPIANNNKVKFKVKTNLPENTELMATLSDFYEYNAQDKFSVINGQAETAEFSDKNKGLKKGIYRIEIDCPVANVQPQSVQDIIGKDGANLKGKYVVEDASIGRTLHFENVIEVLEDGSVINFDENQSKGESLVQSIRVKNKEDIDRYIKEGADVNFLSKYIRVTPLMMACLVEDESLINKLLDAGADINKRNDLGATAIFYCGQKQKILNLLKSRGADMNVKNNDGGTYRNSVKFSDTDETSYTNNVNTTNTSAKINSTGVTKTNDDVNATSPANDQGTSRKVTEEEATKIIQNKYGSKFYIYKDTTYGNMSLLQDKYYFFMCDDFGDDAIPCVDRQTGKRYKLYSNGQYRLDK</sequence>